<keyword evidence="10" id="KW-0407">Ion channel</keyword>
<feature type="transmembrane region" description="Helical" evidence="12">
    <location>
        <begin position="398"/>
        <end position="416"/>
    </location>
</feature>
<dbReference type="GO" id="GO:0015252">
    <property type="term" value="F:proton channel activity"/>
    <property type="evidence" value="ECO:0007669"/>
    <property type="project" value="InterPro"/>
</dbReference>
<evidence type="ECO:0000256" key="2">
    <source>
        <dbReference type="ARBA" id="ARBA00006513"/>
    </source>
</evidence>
<evidence type="ECO:0008006" key="15">
    <source>
        <dbReference type="Google" id="ProtNLM"/>
    </source>
</evidence>
<dbReference type="InterPro" id="IPR004878">
    <property type="entry name" value="Otopetrin"/>
</dbReference>
<evidence type="ECO:0000256" key="1">
    <source>
        <dbReference type="ARBA" id="ARBA00004651"/>
    </source>
</evidence>
<keyword evidence="5 12" id="KW-0812">Transmembrane</keyword>
<evidence type="ECO:0000256" key="9">
    <source>
        <dbReference type="ARBA" id="ARBA00023136"/>
    </source>
</evidence>
<evidence type="ECO:0000256" key="3">
    <source>
        <dbReference type="ARBA" id="ARBA00022448"/>
    </source>
</evidence>
<keyword evidence="3" id="KW-0813">Transport</keyword>
<organism evidence="13 14">
    <name type="scientific">Halocaridina rubra</name>
    <name type="common">Hawaiian red shrimp</name>
    <dbReference type="NCBI Taxonomy" id="373956"/>
    <lineage>
        <taxon>Eukaryota</taxon>
        <taxon>Metazoa</taxon>
        <taxon>Ecdysozoa</taxon>
        <taxon>Arthropoda</taxon>
        <taxon>Crustacea</taxon>
        <taxon>Multicrustacea</taxon>
        <taxon>Malacostraca</taxon>
        <taxon>Eumalacostraca</taxon>
        <taxon>Eucarida</taxon>
        <taxon>Decapoda</taxon>
        <taxon>Pleocyemata</taxon>
        <taxon>Caridea</taxon>
        <taxon>Atyoidea</taxon>
        <taxon>Atyidae</taxon>
        <taxon>Halocaridina</taxon>
    </lineage>
</organism>
<feature type="region of interest" description="Disordered" evidence="11">
    <location>
        <begin position="90"/>
        <end position="189"/>
    </location>
</feature>
<dbReference type="Proteomes" id="UP001381693">
    <property type="component" value="Unassembled WGS sequence"/>
</dbReference>
<evidence type="ECO:0000256" key="11">
    <source>
        <dbReference type="SAM" id="MobiDB-lite"/>
    </source>
</evidence>
<sequence length="932" mass="103386">MGGESEASGSALVSPKQQRRKVSHGLPSHPHRRRKVSAPPELQAHLGGAAPFLHGQPQRDTGANELSDKSANSEYILSINTTQTNLSEGLYSGSDSGVPSEYSSYAAPVSGVNRRDGSTPDTNLNTPSHSIDDLADQRQNSDIPDVKFYNTDSESESIDDIQSPQVRRKSGNISGMSNQGYVHTEPTPLVLPVGSPPPLTRVTTDPNMTTPAASIAGMPQAGRNRANSMVLQLNLHGAMPTIAGLTNSAGARSVSMVSLNTNQPVAQLYPNLHSDAQSIYSEVGMPYGNPSGGYIGGIHLGSTLESQGTLPGVGLKVVDGQINSSRAPSHVETITSQVAEPQDPDAPQPTDPERKKEWFFHTLSENFSVMYAVFLVMLGIVIYLADTFSGHDSAIAEGFNVYLIVAQLLWLFYVHIDVRRYVNLISRALEEARAKQENKNEQVQLEPTGDGQYQLRINLPEPRKTIPQHYGFTSGRHGGSLYLKIGATIFCFGYLTHTGLELGQKILYLTEDDPAFDDCTCTTDVIMSVLQPVYAFYQLFFIFKYSNLIINRRVVLSKFGIMHCIGASLCFWIYTILQETLQAIFKKKTFKEDYLEVNEPYPAALHGADESDEMDDEDHHFTGKKLTPAAASSWSINYGCEKDTRLSDMINYTTPYLYPFSIEFNILMVGFWILLWENLSKTERHTHIPSVEVTYEEDNSRSLTSNLIIYVDCHASNRGLFAGLLMTVATVISIILFFIFSSSKETLNLGMYVNGFSEVILLSIMLVTAVIAFYSIRVLDVIKHNIGSVDDILLYVCLPCIFLYAFLSMVPYYINGQGLFVTVSILQVSQVILQTALICDGLRRCSNSSALQHVKPGREFLTFLVVTNVAMWLLQTFEIKSEEGNSVMYEFYGKELWTLLSHLTLPLALFYRFHSSVCLADMWKASYEAEEH</sequence>
<comment type="similarity">
    <text evidence="2">Belongs to the otopetrin family.</text>
</comment>
<evidence type="ECO:0000313" key="13">
    <source>
        <dbReference type="EMBL" id="KAK7069901.1"/>
    </source>
</evidence>
<evidence type="ECO:0000313" key="14">
    <source>
        <dbReference type="Proteomes" id="UP001381693"/>
    </source>
</evidence>
<evidence type="ECO:0000256" key="7">
    <source>
        <dbReference type="ARBA" id="ARBA00022989"/>
    </source>
</evidence>
<feature type="transmembrane region" description="Helical" evidence="12">
    <location>
        <begin position="369"/>
        <end position="386"/>
    </location>
</feature>
<feature type="transmembrane region" description="Helical" evidence="12">
    <location>
        <begin position="792"/>
        <end position="814"/>
    </location>
</feature>
<dbReference type="GO" id="GO:0005886">
    <property type="term" value="C:plasma membrane"/>
    <property type="evidence" value="ECO:0007669"/>
    <property type="project" value="UniProtKB-SubCell"/>
</dbReference>
<feature type="transmembrane region" description="Helical" evidence="12">
    <location>
        <begin position="555"/>
        <end position="577"/>
    </location>
</feature>
<feature type="transmembrane region" description="Helical" evidence="12">
    <location>
        <begin position="525"/>
        <end position="543"/>
    </location>
</feature>
<dbReference type="Pfam" id="PF03189">
    <property type="entry name" value="Otopetrin"/>
    <property type="match status" value="1"/>
</dbReference>
<evidence type="ECO:0000256" key="6">
    <source>
        <dbReference type="ARBA" id="ARBA00022781"/>
    </source>
</evidence>
<keyword evidence="8" id="KW-0406">Ion transport</keyword>
<protein>
    <recommendedName>
        <fullName evidence="15">Otopetrin-2</fullName>
    </recommendedName>
</protein>
<evidence type="ECO:0000256" key="5">
    <source>
        <dbReference type="ARBA" id="ARBA00022692"/>
    </source>
</evidence>
<name>A0AAN8WPI0_HALRR</name>
<feature type="transmembrane region" description="Helical" evidence="12">
    <location>
        <begin position="656"/>
        <end position="675"/>
    </location>
</feature>
<reference evidence="13 14" key="1">
    <citation type="submission" date="2023-11" db="EMBL/GenBank/DDBJ databases">
        <title>Halocaridina rubra genome assembly.</title>
        <authorList>
            <person name="Smith C."/>
        </authorList>
    </citation>
    <scope>NUCLEOTIDE SEQUENCE [LARGE SCALE GENOMIC DNA]</scope>
    <source>
        <strain evidence="13">EP-1</strain>
        <tissue evidence="13">Whole</tissue>
    </source>
</reference>
<keyword evidence="4" id="KW-1003">Cell membrane</keyword>
<gene>
    <name evidence="13" type="ORF">SK128_023396</name>
</gene>
<dbReference type="PANTHER" id="PTHR21522">
    <property type="entry name" value="PROTON CHANNEL OTOP"/>
    <property type="match status" value="1"/>
</dbReference>
<keyword evidence="14" id="KW-1185">Reference proteome</keyword>
<evidence type="ECO:0000256" key="4">
    <source>
        <dbReference type="ARBA" id="ARBA00022475"/>
    </source>
</evidence>
<evidence type="ECO:0000256" key="12">
    <source>
        <dbReference type="SAM" id="Phobius"/>
    </source>
</evidence>
<comment type="subcellular location">
    <subcellularLocation>
        <location evidence="1">Cell membrane</location>
        <topology evidence="1">Multi-pass membrane protein</topology>
    </subcellularLocation>
</comment>
<feature type="transmembrane region" description="Helical" evidence="12">
    <location>
        <begin position="760"/>
        <end position="780"/>
    </location>
</feature>
<feature type="compositionally biased region" description="Polar residues" evidence="11">
    <location>
        <begin position="171"/>
        <end position="181"/>
    </location>
</feature>
<dbReference type="PANTHER" id="PTHR21522:SF58">
    <property type="entry name" value="AGAP000074-PA"/>
    <property type="match status" value="1"/>
</dbReference>
<feature type="compositionally biased region" description="Polar residues" evidence="11">
    <location>
        <begin position="119"/>
        <end position="129"/>
    </location>
</feature>
<evidence type="ECO:0000256" key="8">
    <source>
        <dbReference type="ARBA" id="ARBA00023065"/>
    </source>
</evidence>
<feature type="transmembrane region" description="Helical" evidence="12">
    <location>
        <begin position="720"/>
        <end position="740"/>
    </location>
</feature>
<feature type="region of interest" description="Disordered" evidence="11">
    <location>
        <begin position="1"/>
        <end position="69"/>
    </location>
</feature>
<evidence type="ECO:0000256" key="10">
    <source>
        <dbReference type="ARBA" id="ARBA00023303"/>
    </source>
</evidence>
<dbReference type="AlphaFoldDB" id="A0AAN8WPI0"/>
<keyword evidence="6" id="KW-0375">Hydrogen ion transport</keyword>
<proteinExistence type="inferred from homology"/>
<keyword evidence="9 12" id="KW-0472">Membrane</keyword>
<feature type="region of interest" description="Disordered" evidence="11">
    <location>
        <begin position="333"/>
        <end position="353"/>
    </location>
</feature>
<feature type="compositionally biased region" description="Polar residues" evidence="11">
    <location>
        <begin position="90"/>
        <end position="103"/>
    </location>
</feature>
<keyword evidence="7 12" id="KW-1133">Transmembrane helix</keyword>
<comment type="caution">
    <text evidence="13">The sequence shown here is derived from an EMBL/GenBank/DDBJ whole genome shotgun (WGS) entry which is preliminary data.</text>
</comment>
<dbReference type="EMBL" id="JAXCGZ010015702">
    <property type="protein sequence ID" value="KAK7069901.1"/>
    <property type="molecule type" value="Genomic_DNA"/>
</dbReference>
<feature type="compositionally biased region" description="Basic residues" evidence="11">
    <location>
        <begin position="17"/>
        <end position="36"/>
    </location>
</feature>
<accession>A0AAN8WPI0</accession>